<protein>
    <recommendedName>
        <fullName evidence="5">Xylanolytic transcriptional activator regulatory domain-containing protein</fullName>
    </recommendedName>
</protein>
<dbReference type="AlphaFoldDB" id="A0A0D2FGV0"/>
<dbReference type="GO" id="GO:0000981">
    <property type="term" value="F:DNA-binding transcription factor activity, RNA polymerase II-specific"/>
    <property type="evidence" value="ECO:0007669"/>
    <property type="project" value="TreeGrafter"/>
</dbReference>
<dbReference type="VEuPathDB" id="FungiDB:Z518_08977"/>
<dbReference type="PANTHER" id="PTHR47424:SF9">
    <property type="entry name" value="TAH-2"/>
    <property type="match status" value="1"/>
</dbReference>
<dbReference type="GO" id="GO:0000978">
    <property type="term" value="F:RNA polymerase II cis-regulatory region sequence-specific DNA binding"/>
    <property type="evidence" value="ECO:0007669"/>
    <property type="project" value="TreeGrafter"/>
</dbReference>
<evidence type="ECO:0000256" key="4">
    <source>
        <dbReference type="SAM" id="MobiDB-lite"/>
    </source>
</evidence>
<dbReference type="GO" id="GO:0005634">
    <property type="term" value="C:nucleus"/>
    <property type="evidence" value="ECO:0007669"/>
    <property type="project" value="TreeGrafter"/>
</dbReference>
<dbReference type="SMART" id="SM00906">
    <property type="entry name" value="Fungal_trans"/>
    <property type="match status" value="1"/>
</dbReference>
<dbReference type="OrthoDB" id="47007at2759"/>
<sequence>MRRHRGEILIWECPSAVDVFKGIGGIYQLKKLRDRGFSVKLVESGADYGGVCQGIGIAIQELVSTAQSLTTGFPTPSSGRTGFGSSVFPVQLNYALISAYTKSCTSYEAGRLQRKHQHKGLLNGLMKTQQNPPRVTLAESGTECPIPRSIYYLVLAIGAQSSPENTDDLAERHFDYGRYLTAQRFLEDASMWTVRSYALVTMYMLNSYRRNTAFMSLGIAVRAAYALGLHSKEVASLFPRDEYRAGERLWKVIRILDLFMSASLGRPPSTTETRDTQVDDEDYSPSNDLCAIFEKVLTDVYSRRMISTDTLSNISALQRTWASRFPRGLATDRIDQLEHGPERLTPNISLLHVKEAYYWTIILLTRPCLTECITSHVRSTASNQTAYSKPCIDSDPKAVIVHACIDAAIRTVELLRVLLGANAIPKRLPFVINSLFVAGLVLGLGCFGDLSQAFPLDEYLELAHQLLSQFTSDVISQRNARIIGHLRHATEDYFRQRLAQNMYLERSAIAKIFGQIHQARSGAPIRVLCPGTFGTNAGPVDPTRQSDDNRSGQATSPPVHLHLAGTEQSRSDFDHLSETSHRFENTIEDDCTLLNLPSVSPENLWFDSFQENVPLFSTYSLFNSPYQGQ</sequence>
<dbReference type="RefSeq" id="XP_013268388.1">
    <property type="nucleotide sequence ID" value="XM_013412934.1"/>
</dbReference>
<keyword evidence="2" id="KW-0804">Transcription</keyword>
<dbReference type="Pfam" id="PF04082">
    <property type="entry name" value="Fungal_trans"/>
    <property type="match status" value="1"/>
</dbReference>
<name>A0A0D2FGV0_9EURO</name>
<dbReference type="GO" id="GO:0008270">
    <property type="term" value="F:zinc ion binding"/>
    <property type="evidence" value="ECO:0007669"/>
    <property type="project" value="InterPro"/>
</dbReference>
<dbReference type="InterPro" id="IPR007219">
    <property type="entry name" value="XnlR_reg_dom"/>
</dbReference>
<dbReference type="CDD" id="cd12148">
    <property type="entry name" value="fungal_TF_MHR"/>
    <property type="match status" value="1"/>
</dbReference>
<dbReference type="GO" id="GO:0006351">
    <property type="term" value="P:DNA-templated transcription"/>
    <property type="evidence" value="ECO:0007669"/>
    <property type="project" value="InterPro"/>
</dbReference>
<evidence type="ECO:0000259" key="5">
    <source>
        <dbReference type="SMART" id="SM00906"/>
    </source>
</evidence>
<evidence type="ECO:0000256" key="1">
    <source>
        <dbReference type="ARBA" id="ARBA00023015"/>
    </source>
</evidence>
<dbReference type="STRING" id="1442369.A0A0D2FGV0"/>
<dbReference type="PANTHER" id="PTHR47424">
    <property type="entry name" value="REGULATORY PROTEIN GAL4"/>
    <property type="match status" value="1"/>
</dbReference>
<dbReference type="GeneID" id="25297048"/>
<proteinExistence type="predicted"/>
<dbReference type="GO" id="GO:0000435">
    <property type="term" value="P:positive regulation of transcription from RNA polymerase II promoter by galactose"/>
    <property type="evidence" value="ECO:0007669"/>
    <property type="project" value="TreeGrafter"/>
</dbReference>
<evidence type="ECO:0000256" key="2">
    <source>
        <dbReference type="ARBA" id="ARBA00023163"/>
    </source>
</evidence>
<organism evidence="6 7">
    <name type="scientific">Rhinocladiella mackenziei CBS 650.93</name>
    <dbReference type="NCBI Taxonomy" id="1442369"/>
    <lineage>
        <taxon>Eukaryota</taxon>
        <taxon>Fungi</taxon>
        <taxon>Dikarya</taxon>
        <taxon>Ascomycota</taxon>
        <taxon>Pezizomycotina</taxon>
        <taxon>Eurotiomycetes</taxon>
        <taxon>Chaetothyriomycetidae</taxon>
        <taxon>Chaetothyriales</taxon>
        <taxon>Herpotrichiellaceae</taxon>
        <taxon>Rhinocladiella</taxon>
    </lineage>
</organism>
<feature type="domain" description="Xylanolytic transcriptional activator regulatory" evidence="5">
    <location>
        <begin position="213"/>
        <end position="287"/>
    </location>
</feature>
<evidence type="ECO:0000313" key="6">
    <source>
        <dbReference type="EMBL" id="KIX01252.1"/>
    </source>
</evidence>
<keyword evidence="3" id="KW-0539">Nucleus</keyword>
<keyword evidence="1" id="KW-0805">Transcription regulation</keyword>
<dbReference type="InterPro" id="IPR051127">
    <property type="entry name" value="Fungal_SecMet_Regulators"/>
</dbReference>
<dbReference type="Proteomes" id="UP000053617">
    <property type="component" value="Unassembled WGS sequence"/>
</dbReference>
<gene>
    <name evidence="6" type="ORF">Z518_08977</name>
</gene>
<accession>A0A0D2FGV0</accession>
<reference evidence="6 7" key="1">
    <citation type="submission" date="2015-01" db="EMBL/GenBank/DDBJ databases">
        <title>The Genome Sequence of Rhinocladiella mackenzie CBS 650.93.</title>
        <authorList>
            <consortium name="The Broad Institute Genomics Platform"/>
            <person name="Cuomo C."/>
            <person name="de Hoog S."/>
            <person name="Gorbushina A."/>
            <person name="Stielow B."/>
            <person name="Teixiera M."/>
            <person name="Abouelleil A."/>
            <person name="Chapman S.B."/>
            <person name="Priest M."/>
            <person name="Young S.K."/>
            <person name="Wortman J."/>
            <person name="Nusbaum C."/>
            <person name="Birren B."/>
        </authorList>
    </citation>
    <scope>NUCLEOTIDE SEQUENCE [LARGE SCALE GENOMIC DNA]</scope>
    <source>
        <strain evidence="6 7">CBS 650.93</strain>
    </source>
</reference>
<feature type="region of interest" description="Disordered" evidence="4">
    <location>
        <begin position="536"/>
        <end position="559"/>
    </location>
</feature>
<dbReference type="HOGENOM" id="CLU_434851_0_0_1"/>
<evidence type="ECO:0000313" key="7">
    <source>
        <dbReference type="Proteomes" id="UP000053617"/>
    </source>
</evidence>
<evidence type="ECO:0000256" key="3">
    <source>
        <dbReference type="ARBA" id="ARBA00023242"/>
    </source>
</evidence>
<keyword evidence="7" id="KW-1185">Reference proteome</keyword>
<dbReference type="EMBL" id="KN847481">
    <property type="protein sequence ID" value="KIX01252.1"/>
    <property type="molecule type" value="Genomic_DNA"/>
</dbReference>